<dbReference type="InterPro" id="IPR016040">
    <property type="entry name" value="NAD(P)-bd_dom"/>
</dbReference>
<feature type="domain" description="NAD(P)-binding" evidence="2">
    <location>
        <begin position="14"/>
        <end position="63"/>
    </location>
</feature>
<dbReference type="OrthoDB" id="10254604at2759"/>
<dbReference type="EMBL" id="RIBY02000534">
    <property type="protein sequence ID" value="KAH9841216.1"/>
    <property type="molecule type" value="Genomic_DNA"/>
</dbReference>
<reference evidence="3 4" key="2">
    <citation type="journal article" date="2021" name="Curr. Genet.">
        <title>Genetic response to nitrogen starvation in the aggressive Eucalyptus foliar pathogen Teratosphaeria destructans.</title>
        <authorList>
            <person name="Havenga M."/>
            <person name="Wingfield B.D."/>
            <person name="Wingfield M.J."/>
            <person name="Dreyer L.L."/>
            <person name="Roets F."/>
            <person name="Aylward J."/>
        </authorList>
    </citation>
    <scope>NUCLEOTIDE SEQUENCE [LARGE SCALE GENOMIC DNA]</scope>
    <source>
        <strain evidence="3">CMW44962</strain>
    </source>
</reference>
<dbReference type="SUPFAM" id="SSF51735">
    <property type="entry name" value="NAD(P)-binding Rossmann-fold domains"/>
    <property type="match status" value="1"/>
</dbReference>
<keyword evidence="4" id="KW-1185">Reference proteome</keyword>
<reference evidence="3 4" key="1">
    <citation type="journal article" date="2018" name="IMA Fungus">
        <title>IMA Genome-F 10: Nine draft genome sequences of Claviceps purpurea s.lat., including C. arundinis, C. humidiphila, and C. cf. spartinae, pseudomolecules for the pitch canker pathogen Fusarium circinatum, draft genome of Davidsoniella eucalypti, Grosmannia galeiformis, Quambalaria eucalypti, and Teratosphaeria destructans.</title>
        <authorList>
            <person name="Wingfield B.D."/>
            <person name="Liu M."/>
            <person name="Nguyen H.D."/>
            <person name="Lane F.A."/>
            <person name="Morgan S.W."/>
            <person name="De Vos L."/>
            <person name="Wilken P.M."/>
            <person name="Duong T.A."/>
            <person name="Aylward J."/>
            <person name="Coetzee M.P."/>
            <person name="Dadej K."/>
            <person name="De Beer Z.W."/>
            <person name="Findlay W."/>
            <person name="Havenga M."/>
            <person name="Kolarik M."/>
            <person name="Menzies J.G."/>
            <person name="Naidoo K."/>
            <person name="Pochopski O."/>
            <person name="Shoukouhi P."/>
            <person name="Santana Q.C."/>
            <person name="Seifert K.A."/>
            <person name="Soal N."/>
            <person name="Steenkamp E.T."/>
            <person name="Tatham C.T."/>
            <person name="van der Nest M.A."/>
            <person name="Wingfield M.J."/>
        </authorList>
    </citation>
    <scope>NUCLEOTIDE SEQUENCE [LARGE SCALE GENOMIC DNA]</scope>
    <source>
        <strain evidence="3">CMW44962</strain>
    </source>
</reference>
<evidence type="ECO:0000313" key="4">
    <source>
        <dbReference type="Proteomes" id="UP001138500"/>
    </source>
</evidence>
<evidence type="ECO:0000259" key="2">
    <source>
        <dbReference type="Pfam" id="PF13460"/>
    </source>
</evidence>
<protein>
    <recommendedName>
        <fullName evidence="2">NAD(P)-binding domain-containing protein</fullName>
    </recommendedName>
</protein>
<dbReference type="InterPro" id="IPR036291">
    <property type="entry name" value="NAD(P)-bd_dom_sf"/>
</dbReference>
<comment type="caution">
    <text evidence="3">The sequence shown here is derived from an EMBL/GenBank/DDBJ whole genome shotgun (WGS) entry which is preliminary data.</text>
</comment>
<dbReference type="PANTHER" id="PTHR15020">
    <property type="entry name" value="FLAVIN REDUCTASE-RELATED"/>
    <property type="match status" value="1"/>
</dbReference>
<proteinExistence type="inferred from homology"/>
<evidence type="ECO:0000256" key="1">
    <source>
        <dbReference type="ARBA" id="ARBA00038376"/>
    </source>
</evidence>
<evidence type="ECO:0000313" key="3">
    <source>
        <dbReference type="EMBL" id="KAH9841216.1"/>
    </source>
</evidence>
<dbReference type="AlphaFoldDB" id="A0A9W7SY10"/>
<gene>
    <name evidence="3" type="ORF">Tdes44962_MAKER10544</name>
</gene>
<dbReference type="Gene3D" id="3.40.50.720">
    <property type="entry name" value="NAD(P)-binding Rossmann-like Domain"/>
    <property type="match status" value="1"/>
</dbReference>
<dbReference type="Pfam" id="PF13460">
    <property type="entry name" value="NAD_binding_10"/>
    <property type="match status" value="1"/>
</dbReference>
<accession>A0A9W7SY10</accession>
<organism evidence="3 4">
    <name type="scientific">Teratosphaeria destructans</name>
    <dbReference type="NCBI Taxonomy" id="418781"/>
    <lineage>
        <taxon>Eukaryota</taxon>
        <taxon>Fungi</taxon>
        <taxon>Dikarya</taxon>
        <taxon>Ascomycota</taxon>
        <taxon>Pezizomycotina</taxon>
        <taxon>Dothideomycetes</taxon>
        <taxon>Dothideomycetidae</taxon>
        <taxon>Mycosphaerellales</taxon>
        <taxon>Teratosphaeriaceae</taxon>
        <taxon>Teratosphaeria</taxon>
    </lineage>
</organism>
<dbReference type="PANTHER" id="PTHR15020:SF50">
    <property type="entry name" value="UPF0659 PROTEIN YMR090W"/>
    <property type="match status" value="1"/>
</dbReference>
<dbReference type="Proteomes" id="UP001138500">
    <property type="component" value="Unassembled WGS sequence"/>
</dbReference>
<comment type="similarity">
    <text evidence="1">Belongs to the avfA family.</text>
</comment>
<name>A0A9W7SY10_9PEZI</name>
<sequence>MYAADRELVTGNARRGLAYTIVRPGGLSEEPGTGRVAAGRVHLGRMVPREDVAGVVVECLRCPGTVGRVFDVVGGEVGIREAVEAVVREGVDTFEGRY</sequence>